<name>A0ABX1GJR9_9GAMM</name>
<accession>A0ABX1GJR9</accession>
<dbReference type="RefSeq" id="WP_168451725.1">
    <property type="nucleotide sequence ID" value="NZ_JAAWWK010000007.1"/>
</dbReference>
<keyword evidence="3" id="KW-1185">Reference proteome</keyword>
<dbReference type="InterPro" id="IPR029044">
    <property type="entry name" value="Nucleotide-diphossugar_trans"/>
</dbReference>
<sequence length="260" mass="29284">MSLSIIIPTWNNAELTCECLRSLETNTQSDFDIVWIDNGSTDEQYQQVAAAIKGFAVTAQRYDHPLGFARAVNHGLAQIRGDYGVILNNDVTVNKDWDVDLKLAVDDKPGIAGPVCINSIGWQDTRLHPWLGIPEHVAEDNAKCAEWLQAQWSGQVIDIPEQPSLRHFRNMLAFFCVLMPQQVLQTVGELDENFGWGYCEDDDYCHRARLAGYSLTLCPGSSVVHRVGSTLAQVQEDPQQRLKQNQHYLAEKWGFPEGRE</sequence>
<comment type="caution">
    <text evidence="2">The sequence shown here is derived from an EMBL/GenBank/DDBJ whole genome shotgun (WGS) entry which is preliminary data.</text>
</comment>
<evidence type="ECO:0000313" key="2">
    <source>
        <dbReference type="EMBL" id="NKI19200.1"/>
    </source>
</evidence>
<protein>
    <submittedName>
        <fullName evidence="2">Glycosyltransferase family 2 protein</fullName>
    </submittedName>
</protein>
<dbReference type="EMBL" id="JAAWWK010000007">
    <property type="protein sequence ID" value="NKI19200.1"/>
    <property type="molecule type" value="Genomic_DNA"/>
</dbReference>
<dbReference type="SUPFAM" id="SSF53448">
    <property type="entry name" value="Nucleotide-diphospho-sugar transferases"/>
    <property type="match status" value="1"/>
</dbReference>
<dbReference type="InterPro" id="IPR001173">
    <property type="entry name" value="Glyco_trans_2-like"/>
</dbReference>
<dbReference type="PANTHER" id="PTHR43179">
    <property type="entry name" value="RHAMNOSYLTRANSFERASE WBBL"/>
    <property type="match status" value="1"/>
</dbReference>
<evidence type="ECO:0000259" key="1">
    <source>
        <dbReference type="Pfam" id="PF00535"/>
    </source>
</evidence>
<dbReference type="Pfam" id="PF00535">
    <property type="entry name" value="Glycos_transf_2"/>
    <property type="match status" value="1"/>
</dbReference>
<organism evidence="2 3">
    <name type="scientific">Spongiibacter thalassae</name>
    <dbReference type="NCBI Taxonomy" id="2721624"/>
    <lineage>
        <taxon>Bacteria</taxon>
        <taxon>Pseudomonadati</taxon>
        <taxon>Pseudomonadota</taxon>
        <taxon>Gammaproteobacteria</taxon>
        <taxon>Cellvibrionales</taxon>
        <taxon>Spongiibacteraceae</taxon>
        <taxon>Spongiibacter</taxon>
    </lineage>
</organism>
<dbReference type="Proteomes" id="UP000765845">
    <property type="component" value="Unassembled WGS sequence"/>
</dbReference>
<dbReference type="PANTHER" id="PTHR43179:SF7">
    <property type="entry name" value="RHAMNOSYLTRANSFERASE WBBL"/>
    <property type="match status" value="1"/>
</dbReference>
<evidence type="ECO:0000313" key="3">
    <source>
        <dbReference type="Proteomes" id="UP000765845"/>
    </source>
</evidence>
<reference evidence="2 3" key="1">
    <citation type="submission" date="2020-04" db="EMBL/GenBank/DDBJ databases">
        <authorList>
            <person name="Yoon J."/>
        </authorList>
    </citation>
    <scope>NUCLEOTIDE SEQUENCE [LARGE SCALE GENOMIC DNA]</scope>
    <source>
        <strain evidence="2 3">KMU-166</strain>
    </source>
</reference>
<dbReference type="CDD" id="cd04186">
    <property type="entry name" value="GT_2_like_c"/>
    <property type="match status" value="1"/>
</dbReference>
<proteinExistence type="predicted"/>
<feature type="domain" description="Glycosyltransferase 2-like" evidence="1">
    <location>
        <begin position="4"/>
        <end position="111"/>
    </location>
</feature>
<gene>
    <name evidence="2" type="ORF">HCU74_17470</name>
</gene>
<dbReference type="Gene3D" id="3.90.550.10">
    <property type="entry name" value="Spore Coat Polysaccharide Biosynthesis Protein SpsA, Chain A"/>
    <property type="match status" value="1"/>
</dbReference>